<name>A0ABS3B0Q1_9XANT</name>
<keyword evidence="3" id="KW-1185">Reference proteome</keyword>
<dbReference type="EMBL" id="JAFIWB010000005">
    <property type="protein sequence ID" value="MBN6102081.1"/>
    <property type="molecule type" value="Genomic_DNA"/>
</dbReference>
<protein>
    <submittedName>
        <fullName evidence="2">Uncharacterized protein</fullName>
    </submittedName>
</protein>
<gene>
    <name evidence="2" type="ORF">JR064_07870</name>
</gene>
<sequence length="93" mass="10343">MRSAEEAIATTWLGVRRLVMLGCCLLLVLGALHNVSLAFALQDVRHVGYALLGVLLALAAYQVGRYGRARKGSTAAEDMRVHGKRMKKYGWRW</sequence>
<dbReference type="RefSeq" id="WP_206229342.1">
    <property type="nucleotide sequence ID" value="NZ_JAFIWB010000005.1"/>
</dbReference>
<dbReference type="Proteomes" id="UP000695802">
    <property type="component" value="Unassembled WGS sequence"/>
</dbReference>
<comment type="caution">
    <text evidence="2">The sequence shown here is derived from an EMBL/GenBank/DDBJ whole genome shotgun (WGS) entry which is preliminary data.</text>
</comment>
<feature type="transmembrane region" description="Helical" evidence="1">
    <location>
        <begin position="18"/>
        <end position="41"/>
    </location>
</feature>
<evidence type="ECO:0000313" key="2">
    <source>
        <dbReference type="EMBL" id="MBN6102081.1"/>
    </source>
</evidence>
<keyword evidence="1" id="KW-0472">Membrane</keyword>
<evidence type="ECO:0000313" key="3">
    <source>
        <dbReference type="Proteomes" id="UP000695802"/>
    </source>
</evidence>
<proteinExistence type="predicted"/>
<evidence type="ECO:0000256" key="1">
    <source>
        <dbReference type="SAM" id="Phobius"/>
    </source>
</evidence>
<keyword evidence="1" id="KW-0812">Transmembrane</keyword>
<reference evidence="2 3" key="1">
    <citation type="submission" date="2021-02" db="EMBL/GenBank/DDBJ databases">
        <title>Taxonomically Unique Crown Gall-Associated Xanthomonas Stains Have Deficiency in Virulence Repertories.</title>
        <authorList>
            <person name="Mafakheri H."/>
            <person name="Taghavi S.M."/>
            <person name="Dimkic I."/>
            <person name="Nemanja K."/>
            <person name="Osdaghi E."/>
        </authorList>
    </citation>
    <scope>NUCLEOTIDE SEQUENCE [LARGE SCALE GENOMIC DNA]</scope>
    <source>
        <strain evidence="2 3">FX4</strain>
    </source>
</reference>
<organism evidence="2 3">
    <name type="scientific">Xanthomonas bonasiae</name>
    <dbReference type="NCBI Taxonomy" id="2810351"/>
    <lineage>
        <taxon>Bacteria</taxon>
        <taxon>Pseudomonadati</taxon>
        <taxon>Pseudomonadota</taxon>
        <taxon>Gammaproteobacteria</taxon>
        <taxon>Lysobacterales</taxon>
        <taxon>Lysobacteraceae</taxon>
        <taxon>Xanthomonas</taxon>
    </lineage>
</organism>
<accession>A0ABS3B0Q1</accession>
<feature type="transmembrane region" description="Helical" evidence="1">
    <location>
        <begin position="47"/>
        <end position="64"/>
    </location>
</feature>
<keyword evidence="1" id="KW-1133">Transmembrane helix</keyword>